<evidence type="ECO:0000313" key="4">
    <source>
        <dbReference type="Proteomes" id="UP000525987"/>
    </source>
</evidence>
<dbReference type="Proteomes" id="UP000525987">
    <property type="component" value="Unassembled WGS sequence"/>
</dbReference>
<feature type="compositionally biased region" description="Polar residues" evidence="2">
    <location>
        <begin position="83"/>
        <end position="99"/>
    </location>
</feature>
<evidence type="ECO:0000313" key="3">
    <source>
        <dbReference type="EMBL" id="MBB3141865.1"/>
    </source>
</evidence>
<evidence type="ECO:0000256" key="1">
    <source>
        <dbReference type="ARBA" id="ARBA00022729"/>
    </source>
</evidence>
<proteinExistence type="predicted"/>
<sequence>MTAATLSGFCDVAITLSTSFHKNRNIGLNLTQNAFSRYSSHASGHPRGQVIIDQSLSGTPFHFYWHCDTFYLKHNTENEHTRSTQVQRESQLGQPTRNNNGDDMRAIHTSKRVTGAAATCLALTLTGPAVAAENILTMKLEHTTNDHALTLPKIAITRVFDDASSLTLEKSWFWQEGVHESGWPKHDEGFVNYSLPGWKFGSQDRWTLTPQLGAKFRSNVTRALAALKLGFRGDGWSLSGRYRYEHETTHETAVEGRAGRVDLYASYAITDDWTLLYNPHYHFKQENDSPDFGTGDRDYLEQEFLAFRKLNANNTLFGGYIRRAPNSSQSSTDPDQRVNSWLIGYQYKF</sequence>
<name>A0A7W5BZ58_9GAMM</name>
<comment type="caution">
    <text evidence="3">The sequence shown here is derived from an EMBL/GenBank/DDBJ whole genome shotgun (WGS) entry which is preliminary data.</text>
</comment>
<gene>
    <name evidence="3" type="ORF">FHR96_002746</name>
</gene>
<keyword evidence="1" id="KW-0732">Signal</keyword>
<keyword evidence="4" id="KW-1185">Reference proteome</keyword>
<dbReference type="EMBL" id="JACHXM010000014">
    <property type="protein sequence ID" value="MBB3141865.1"/>
    <property type="molecule type" value="Genomic_DNA"/>
</dbReference>
<dbReference type="InterPro" id="IPR009331">
    <property type="entry name" value="Oligogalacturonate-sp_porin"/>
</dbReference>
<organism evidence="3 4">
    <name type="scientific">Halomonas organivorans</name>
    <dbReference type="NCBI Taxonomy" id="257772"/>
    <lineage>
        <taxon>Bacteria</taxon>
        <taxon>Pseudomonadati</taxon>
        <taxon>Pseudomonadota</taxon>
        <taxon>Gammaproteobacteria</taxon>
        <taxon>Oceanospirillales</taxon>
        <taxon>Halomonadaceae</taxon>
        <taxon>Halomonas</taxon>
    </lineage>
</organism>
<protein>
    <submittedName>
        <fullName evidence="3">Uncharacterized protein</fullName>
    </submittedName>
</protein>
<dbReference type="InterPro" id="IPR053713">
    <property type="entry name" value="Bact_OM_Channel_sf"/>
</dbReference>
<dbReference type="SUPFAM" id="SSF56935">
    <property type="entry name" value="Porins"/>
    <property type="match status" value="1"/>
</dbReference>
<reference evidence="3 4" key="1">
    <citation type="submission" date="2020-08" db="EMBL/GenBank/DDBJ databases">
        <title>Genomic Encyclopedia of Type Strains, Phase III (KMG-III): the genomes of soil and plant-associated and newly described type strains.</title>
        <authorList>
            <person name="Whitman W."/>
        </authorList>
    </citation>
    <scope>NUCLEOTIDE SEQUENCE [LARGE SCALE GENOMIC DNA]</scope>
    <source>
        <strain evidence="3 4">CECT 5995</strain>
    </source>
</reference>
<dbReference type="Gene3D" id="2.40.160.40">
    <property type="entry name" value="monomeric porin ompg"/>
    <property type="match status" value="1"/>
</dbReference>
<dbReference type="RefSeq" id="WP_246392951.1">
    <property type="nucleotide sequence ID" value="NZ_JACHXM010000014.1"/>
</dbReference>
<feature type="region of interest" description="Disordered" evidence="2">
    <location>
        <begin position="79"/>
        <end position="104"/>
    </location>
</feature>
<evidence type="ECO:0000256" key="2">
    <source>
        <dbReference type="SAM" id="MobiDB-lite"/>
    </source>
</evidence>
<dbReference type="Pfam" id="PF06178">
    <property type="entry name" value="KdgM"/>
    <property type="match status" value="1"/>
</dbReference>
<accession>A0A7W5BZ58</accession>
<dbReference type="AlphaFoldDB" id="A0A7W5BZ58"/>